<dbReference type="InterPro" id="IPR003695">
    <property type="entry name" value="Ppx_GppA_N"/>
</dbReference>
<reference evidence="4 5" key="1">
    <citation type="journal article" date="2023" name="ISME J.">
        <title>Thermophilic Dehalococcoidia with unusual traits shed light on an unexpected past.</title>
        <authorList>
            <person name="Palmer M."/>
            <person name="Covington J.K."/>
            <person name="Zhou E.M."/>
            <person name="Thomas S.C."/>
            <person name="Habib N."/>
            <person name="Seymour C.O."/>
            <person name="Lai D."/>
            <person name="Johnston J."/>
            <person name="Hashimi A."/>
            <person name="Jiao J.Y."/>
            <person name="Muok A.R."/>
            <person name="Liu L."/>
            <person name="Xian W.D."/>
            <person name="Zhi X.Y."/>
            <person name="Li M.M."/>
            <person name="Silva L.P."/>
            <person name="Bowen B.P."/>
            <person name="Louie K."/>
            <person name="Briegel A."/>
            <person name="Pett-Ridge J."/>
            <person name="Weber P.K."/>
            <person name="Tocheva E.I."/>
            <person name="Woyke T."/>
            <person name="Northen T.R."/>
            <person name="Mayali X."/>
            <person name="Li W.J."/>
            <person name="Hedlund B.P."/>
        </authorList>
    </citation>
    <scope>NUCLEOTIDE SEQUENCE [LARGE SCALE GENOMIC DNA]</scope>
    <source>
        <strain evidence="4 5">YIM 72310</strain>
    </source>
</reference>
<keyword evidence="5" id="KW-1185">Reference proteome</keyword>
<dbReference type="InterPro" id="IPR043129">
    <property type="entry name" value="ATPase_NBD"/>
</dbReference>
<evidence type="ECO:0000256" key="1">
    <source>
        <dbReference type="ARBA" id="ARBA00007125"/>
    </source>
</evidence>
<dbReference type="Gene3D" id="3.30.420.40">
    <property type="match status" value="1"/>
</dbReference>
<dbReference type="SUPFAM" id="SSF53067">
    <property type="entry name" value="Actin-like ATPase domain"/>
    <property type="match status" value="2"/>
</dbReference>
<evidence type="ECO:0000256" key="2">
    <source>
        <dbReference type="SAM" id="MobiDB-lite"/>
    </source>
</evidence>
<accession>A0ABY7M3H2</accession>
<dbReference type="InterPro" id="IPR050273">
    <property type="entry name" value="GppA/Ppx_hydrolase"/>
</dbReference>
<name>A0ABY7M3H2_9CHLR</name>
<protein>
    <recommendedName>
        <fullName evidence="3">Ppx/GppA phosphatase N-terminal domain-containing protein</fullName>
    </recommendedName>
</protein>
<sequence length="330" mass="34889">MPGRGRRERRAVIDIGSDTVHLIIGRLVPGPGGEPTVETLESHSELLELGLEVARYGRIDPRDLRDLEAVVTRFAAKARREAGHLVIGATEASRRAENGGEVLAELARRVGEPIRLLSGVREAQLGVLGVSMRLDERGEQLVVDSGGASTELSLTSGREVRAAASLGAGAAALRGAMPGDPPGPLTWALAATAVGAALAGAPPGRPAKAWATGGTAHHLVRLERKTRNRKPAGLTLAEMERLSGELLRKPAEKLGRQRKQDPRRVALLAPGVLIVAAVLRRYGLERCTVLPEGVREGMLLASALEGETWWQDRAAEGRGGGEEERKAGGA</sequence>
<dbReference type="Pfam" id="PF02541">
    <property type="entry name" value="Ppx-GppA"/>
    <property type="match status" value="1"/>
</dbReference>
<feature type="domain" description="Ppx/GppA phosphatase N-terminal" evidence="3">
    <location>
        <begin position="84"/>
        <end position="303"/>
    </location>
</feature>
<evidence type="ECO:0000313" key="4">
    <source>
        <dbReference type="EMBL" id="WBL35152.1"/>
    </source>
</evidence>
<evidence type="ECO:0000259" key="3">
    <source>
        <dbReference type="Pfam" id="PF02541"/>
    </source>
</evidence>
<organism evidence="4 5">
    <name type="scientific">Tepidiforma flava</name>
    <dbReference type="NCBI Taxonomy" id="3004094"/>
    <lineage>
        <taxon>Bacteria</taxon>
        <taxon>Bacillati</taxon>
        <taxon>Chloroflexota</taxon>
        <taxon>Tepidiformia</taxon>
        <taxon>Tepidiformales</taxon>
        <taxon>Tepidiformaceae</taxon>
        <taxon>Tepidiforma</taxon>
    </lineage>
</organism>
<gene>
    <name evidence="4" type="ORF">O0235_10165</name>
</gene>
<dbReference type="EMBL" id="CP115149">
    <property type="protein sequence ID" value="WBL35152.1"/>
    <property type="molecule type" value="Genomic_DNA"/>
</dbReference>
<dbReference type="RefSeq" id="WP_270055680.1">
    <property type="nucleotide sequence ID" value="NZ_CP115149.1"/>
</dbReference>
<comment type="similarity">
    <text evidence="1">Belongs to the GppA/Ppx family.</text>
</comment>
<proteinExistence type="inferred from homology"/>
<dbReference type="Gene3D" id="3.30.420.150">
    <property type="entry name" value="Exopolyphosphatase. Domain 2"/>
    <property type="match status" value="1"/>
</dbReference>
<feature type="compositionally biased region" description="Basic and acidic residues" evidence="2">
    <location>
        <begin position="313"/>
        <end position="330"/>
    </location>
</feature>
<dbReference type="Proteomes" id="UP001212803">
    <property type="component" value="Chromosome"/>
</dbReference>
<feature type="region of interest" description="Disordered" evidence="2">
    <location>
        <begin position="311"/>
        <end position="330"/>
    </location>
</feature>
<evidence type="ECO:0000313" key="5">
    <source>
        <dbReference type="Proteomes" id="UP001212803"/>
    </source>
</evidence>
<dbReference type="PANTHER" id="PTHR30005">
    <property type="entry name" value="EXOPOLYPHOSPHATASE"/>
    <property type="match status" value="1"/>
</dbReference>
<dbReference type="PANTHER" id="PTHR30005:SF0">
    <property type="entry name" value="RETROGRADE REGULATION PROTEIN 2"/>
    <property type="match status" value="1"/>
</dbReference>